<sequence>MATKYKVSAGILLEPRWHQDPPQICVTAGRERINYNLYDQRWFRFDFETDQAQEYITVEFLNKQNTDTVPEQGLDKAVIVRTVDFFGIQDPKFVWAGVYEPRYPEPWASQQTTLEPVLKNYNYLGWNGKWTLTFDVPVFTWIHQVQNLGWIYR</sequence>
<accession>A0A6J5LUJ5</accession>
<reference evidence="1" key="1">
    <citation type="submission" date="2020-04" db="EMBL/GenBank/DDBJ databases">
        <authorList>
            <person name="Chiriac C."/>
            <person name="Salcher M."/>
            <person name="Ghai R."/>
            <person name="Kavagutti S V."/>
        </authorList>
    </citation>
    <scope>NUCLEOTIDE SEQUENCE</scope>
</reference>
<organism evidence="1">
    <name type="scientific">uncultured Caudovirales phage</name>
    <dbReference type="NCBI Taxonomy" id="2100421"/>
    <lineage>
        <taxon>Viruses</taxon>
        <taxon>Duplodnaviria</taxon>
        <taxon>Heunggongvirae</taxon>
        <taxon>Uroviricota</taxon>
        <taxon>Caudoviricetes</taxon>
        <taxon>Peduoviridae</taxon>
        <taxon>Maltschvirus</taxon>
        <taxon>Maltschvirus maltsch</taxon>
    </lineage>
</organism>
<gene>
    <name evidence="1" type="ORF">UFOVP328_417</name>
</gene>
<name>A0A6J5LUJ5_9CAUD</name>
<protein>
    <submittedName>
        <fullName evidence="1">Uncharacterized protein</fullName>
    </submittedName>
</protein>
<dbReference type="EMBL" id="LR796341">
    <property type="protein sequence ID" value="CAB4138224.1"/>
    <property type="molecule type" value="Genomic_DNA"/>
</dbReference>
<evidence type="ECO:0000313" key="1">
    <source>
        <dbReference type="EMBL" id="CAB4138224.1"/>
    </source>
</evidence>
<proteinExistence type="predicted"/>